<evidence type="ECO:0000256" key="3">
    <source>
        <dbReference type="ARBA" id="ARBA00022692"/>
    </source>
</evidence>
<feature type="transmembrane region" description="Helical" evidence="7">
    <location>
        <begin position="12"/>
        <end position="34"/>
    </location>
</feature>
<dbReference type="PRINTS" id="PR00813">
    <property type="entry name" value="BCTERIALGSPG"/>
</dbReference>
<keyword evidence="2" id="KW-0488">Methylation</keyword>
<evidence type="ECO:0000313" key="8">
    <source>
        <dbReference type="EMBL" id="MBC2399640.1"/>
    </source>
</evidence>
<keyword evidence="5 7" id="KW-0472">Membrane</keyword>
<evidence type="ECO:0000313" key="9">
    <source>
        <dbReference type="Proteomes" id="UP000563151"/>
    </source>
</evidence>
<feature type="compositionally biased region" description="Basic and acidic residues" evidence="6">
    <location>
        <begin position="70"/>
        <end position="80"/>
    </location>
</feature>
<dbReference type="Pfam" id="PF07963">
    <property type="entry name" value="N_methyl"/>
    <property type="match status" value="1"/>
</dbReference>
<dbReference type="PANTHER" id="PTHR30093:SF44">
    <property type="entry name" value="TYPE II SECRETION SYSTEM CORE PROTEIN G"/>
    <property type="match status" value="1"/>
</dbReference>
<dbReference type="NCBIfam" id="TIGR02532">
    <property type="entry name" value="IV_pilin_GFxxxE"/>
    <property type="match status" value="1"/>
</dbReference>
<evidence type="ECO:0000256" key="4">
    <source>
        <dbReference type="ARBA" id="ARBA00022989"/>
    </source>
</evidence>
<dbReference type="SUPFAM" id="SSF54523">
    <property type="entry name" value="Pili subunits"/>
    <property type="match status" value="1"/>
</dbReference>
<accession>A0A923J349</accession>
<keyword evidence="9" id="KW-1185">Reference proteome</keyword>
<protein>
    <submittedName>
        <fullName evidence="8">Prepilin-type N-terminal cleavage/methylation domain-containing protein</fullName>
    </submittedName>
</protein>
<dbReference type="PANTHER" id="PTHR30093">
    <property type="entry name" value="GENERAL SECRETION PATHWAY PROTEIN G"/>
    <property type="match status" value="1"/>
</dbReference>
<gene>
    <name evidence="8" type="ORF">HGG79_17970</name>
</gene>
<reference evidence="8 9" key="1">
    <citation type="submission" date="2020-04" db="EMBL/GenBank/DDBJ databases">
        <title>Genomic insights into acetone-butanol-ethanol (ABE) fermentation by sequencing solventogenic clostridia strains.</title>
        <authorList>
            <person name="Brown S."/>
        </authorList>
    </citation>
    <scope>NUCLEOTIDE SEQUENCE [LARGE SCALE GENOMIC DNA]</scope>
    <source>
        <strain evidence="8 9">DJ011</strain>
    </source>
</reference>
<dbReference type="InterPro" id="IPR012902">
    <property type="entry name" value="N_methyl_site"/>
</dbReference>
<dbReference type="AlphaFoldDB" id="A0A923J349"/>
<dbReference type="InterPro" id="IPR000983">
    <property type="entry name" value="Bac_GSPG_pilin"/>
</dbReference>
<comment type="caution">
    <text evidence="8">The sequence shown here is derived from an EMBL/GenBank/DDBJ whole genome shotgun (WGS) entry which is preliminary data.</text>
</comment>
<dbReference type="Pfam" id="PF22434">
    <property type="entry name" value="PilW_C"/>
    <property type="match status" value="1"/>
</dbReference>
<dbReference type="InterPro" id="IPR045584">
    <property type="entry name" value="Pilin-like"/>
</dbReference>
<comment type="subcellular location">
    <subcellularLocation>
        <location evidence="1">Membrane</location>
        <topology evidence="1">Single-pass membrane protein</topology>
    </subcellularLocation>
</comment>
<evidence type="ECO:0000256" key="7">
    <source>
        <dbReference type="SAM" id="Phobius"/>
    </source>
</evidence>
<dbReference type="GO" id="GO:0016020">
    <property type="term" value="C:membrane"/>
    <property type="evidence" value="ECO:0007669"/>
    <property type="project" value="UniProtKB-SubCell"/>
</dbReference>
<evidence type="ECO:0000256" key="6">
    <source>
        <dbReference type="SAM" id="MobiDB-lite"/>
    </source>
</evidence>
<dbReference type="Proteomes" id="UP000563151">
    <property type="component" value="Unassembled WGS sequence"/>
</dbReference>
<dbReference type="GO" id="GO:0015627">
    <property type="term" value="C:type II protein secretion system complex"/>
    <property type="evidence" value="ECO:0007669"/>
    <property type="project" value="InterPro"/>
</dbReference>
<keyword evidence="3 7" id="KW-0812">Transmembrane</keyword>
<evidence type="ECO:0000256" key="2">
    <source>
        <dbReference type="ARBA" id="ARBA00022481"/>
    </source>
</evidence>
<dbReference type="EMBL" id="JAAZWO010000032">
    <property type="protein sequence ID" value="MBC2399640.1"/>
    <property type="molecule type" value="Genomic_DNA"/>
</dbReference>
<evidence type="ECO:0000256" key="5">
    <source>
        <dbReference type="ARBA" id="ARBA00023136"/>
    </source>
</evidence>
<sequence>MKGWGLMKKVKKGFTLVELLVVIAIIAILAAIIAPNAFKAIEKSKVATAESDYKAIKTAALSYYSDTGEWPKNDDEKNGEDPGFVTNPGEGLGKVWNGPYLEKWPTKNPWGGMYIFCKNKDFELDDGDKEVKYIKLTQVPESARDRLEADLDGDSSGRKGVVRYNDKDDKNIYLIISEQ</sequence>
<dbReference type="Gene3D" id="3.30.700.10">
    <property type="entry name" value="Glycoprotein, Type 4 Pilin"/>
    <property type="match status" value="1"/>
</dbReference>
<dbReference type="PROSITE" id="PS00409">
    <property type="entry name" value="PROKAR_NTER_METHYL"/>
    <property type="match status" value="1"/>
</dbReference>
<dbReference type="GO" id="GO:0015628">
    <property type="term" value="P:protein secretion by the type II secretion system"/>
    <property type="evidence" value="ECO:0007669"/>
    <property type="project" value="InterPro"/>
</dbReference>
<proteinExistence type="predicted"/>
<name>A0A923J349_CLOTT</name>
<organism evidence="8 9">
    <name type="scientific">Clostridium tetanomorphum</name>
    <dbReference type="NCBI Taxonomy" id="1553"/>
    <lineage>
        <taxon>Bacteria</taxon>
        <taxon>Bacillati</taxon>
        <taxon>Bacillota</taxon>
        <taxon>Clostridia</taxon>
        <taxon>Eubacteriales</taxon>
        <taxon>Clostridiaceae</taxon>
        <taxon>Clostridium</taxon>
    </lineage>
</organism>
<evidence type="ECO:0000256" key="1">
    <source>
        <dbReference type="ARBA" id="ARBA00004167"/>
    </source>
</evidence>
<keyword evidence="4 7" id="KW-1133">Transmembrane helix</keyword>
<feature type="region of interest" description="Disordered" evidence="6">
    <location>
        <begin position="70"/>
        <end position="90"/>
    </location>
</feature>